<dbReference type="PANTHER" id="PTHR43569:SF1">
    <property type="entry name" value="BLL3371 PROTEIN"/>
    <property type="match status" value="1"/>
</dbReference>
<comment type="similarity">
    <text evidence="1">Belongs to the metallo-dependent hydrolases superfamily.</text>
</comment>
<sequence>MKKRLHGREEPIFEPDLPIIDAHHHMFDRPGARYLLDEISEDIGLGHKVCATVYIESRAMMRADGPELTRPAGETEFANGIAAMSASGTYGPFRVNAAIVGFADFTLGAQVAQTLEAHMAAAPDRFRGIRQVTLWHPDPAPNKFMFDPPSPGLMASDRFKQGFAELARRGLSFDAAVFHTQLPELAELADRFPDTPIILNHLGFAMGMGLDPVQRTEVFNLWRENLRQLAKRPNIAAKIGGFGMPFWAFGFDEAEGEAASDQLAKVWRPYALEGIEIFGPDRCMMESNFPADGHSCGYVPLWNALKKITASFSVNEKSRLYWDTAARLYRLKLPKP</sequence>
<proteinExistence type="inferred from homology"/>
<dbReference type="RefSeq" id="WP_274838453.1">
    <property type="nucleotide sequence ID" value="NZ_JARCJE010000009.1"/>
</dbReference>
<dbReference type="Pfam" id="PF04909">
    <property type="entry name" value="Amidohydro_2"/>
    <property type="match status" value="1"/>
</dbReference>
<accession>A0ABD4XFC1</accession>
<evidence type="ECO:0000313" key="4">
    <source>
        <dbReference type="Proteomes" id="UP001218364"/>
    </source>
</evidence>
<dbReference type="PANTHER" id="PTHR43569">
    <property type="entry name" value="AMIDOHYDROLASE"/>
    <property type="match status" value="1"/>
</dbReference>
<dbReference type="SUPFAM" id="SSF51556">
    <property type="entry name" value="Metallo-dependent hydrolases"/>
    <property type="match status" value="1"/>
</dbReference>
<dbReference type="InterPro" id="IPR006680">
    <property type="entry name" value="Amidohydro-rel"/>
</dbReference>
<dbReference type="Proteomes" id="UP001218364">
    <property type="component" value="Unassembled WGS sequence"/>
</dbReference>
<name>A0ABD4XFC1_9RHOB</name>
<dbReference type="AlphaFoldDB" id="A0ABD4XFC1"/>
<evidence type="ECO:0000256" key="1">
    <source>
        <dbReference type="ARBA" id="ARBA00038310"/>
    </source>
</evidence>
<dbReference type="InterPro" id="IPR032466">
    <property type="entry name" value="Metal_Hydrolase"/>
</dbReference>
<dbReference type="InterPro" id="IPR052350">
    <property type="entry name" value="Metallo-dep_Lactonases"/>
</dbReference>
<organism evidence="3 4">
    <name type="scientific">Phaeobacter gallaeciensis</name>
    <dbReference type="NCBI Taxonomy" id="60890"/>
    <lineage>
        <taxon>Bacteria</taxon>
        <taxon>Pseudomonadati</taxon>
        <taxon>Pseudomonadota</taxon>
        <taxon>Alphaproteobacteria</taxon>
        <taxon>Rhodobacterales</taxon>
        <taxon>Roseobacteraceae</taxon>
        <taxon>Phaeobacter</taxon>
    </lineage>
</organism>
<dbReference type="EMBL" id="JARCJK010000012">
    <property type="protein sequence ID" value="MDE4167690.1"/>
    <property type="molecule type" value="Genomic_DNA"/>
</dbReference>
<comment type="caution">
    <text evidence="3">The sequence shown here is derived from an EMBL/GenBank/DDBJ whole genome shotgun (WGS) entry which is preliminary data.</text>
</comment>
<reference evidence="3 4" key="1">
    <citation type="submission" date="2023-02" db="EMBL/GenBank/DDBJ databases">
        <title>Population genomics of bacteria associated with diatom.</title>
        <authorList>
            <person name="Xie J."/>
            <person name="Wang H."/>
        </authorList>
    </citation>
    <scope>NUCLEOTIDE SEQUENCE [LARGE SCALE GENOMIC DNA]</scope>
    <source>
        <strain evidence="3 4">PT47_8</strain>
    </source>
</reference>
<protein>
    <submittedName>
        <fullName evidence="3">Amidohydrolase family protein</fullName>
    </submittedName>
</protein>
<gene>
    <name evidence="3" type="ORF">PXK24_18505</name>
</gene>
<feature type="domain" description="Amidohydrolase-related" evidence="2">
    <location>
        <begin position="20"/>
        <end position="331"/>
    </location>
</feature>
<evidence type="ECO:0000259" key="2">
    <source>
        <dbReference type="Pfam" id="PF04909"/>
    </source>
</evidence>
<evidence type="ECO:0000313" key="3">
    <source>
        <dbReference type="EMBL" id="MDE4167690.1"/>
    </source>
</evidence>
<dbReference type="Gene3D" id="3.20.20.140">
    <property type="entry name" value="Metal-dependent hydrolases"/>
    <property type="match status" value="1"/>
</dbReference>